<dbReference type="Proteomes" id="UP000619376">
    <property type="component" value="Unassembled WGS sequence"/>
</dbReference>
<evidence type="ECO:0000256" key="1">
    <source>
        <dbReference type="SAM" id="Phobius"/>
    </source>
</evidence>
<feature type="transmembrane region" description="Helical" evidence="1">
    <location>
        <begin position="124"/>
        <end position="143"/>
    </location>
</feature>
<keyword evidence="1" id="KW-0472">Membrane</keyword>
<evidence type="ECO:0000313" key="3">
    <source>
        <dbReference type="EMBL" id="MBB5377873.1"/>
    </source>
</evidence>
<evidence type="ECO:0000313" key="4">
    <source>
        <dbReference type="Proteomes" id="UP000539473"/>
    </source>
</evidence>
<name>A0A7W8KIM4_9DEIO</name>
<evidence type="ECO:0000313" key="2">
    <source>
        <dbReference type="EMBL" id="GHF55348.1"/>
    </source>
</evidence>
<keyword evidence="1" id="KW-1133">Transmembrane helix</keyword>
<proteinExistence type="predicted"/>
<accession>A0A7W8KIM4</accession>
<comment type="caution">
    <text evidence="3">The sequence shown here is derived from an EMBL/GenBank/DDBJ whole genome shotgun (WGS) entry which is preliminary data.</text>
</comment>
<dbReference type="AlphaFoldDB" id="A0A7W8KIM4"/>
<dbReference type="InterPro" id="IPR013901">
    <property type="entry name" value="Anthrone_oxy"/>
</dbReference>
<organism evidence="3 4">
    <name type="scientific">Deinococcus metalli</name>
    <dbReference type="NCBI Taxonomy" id="1141878"/>
    <lineage>
        <taxon>Bacteria</taxon>
        <taxon>Thermotogati</taxon>
        <taxon>Deinococcota</taxon>
        <taxon>Deinococci</taxon>
        <taxon>Deinococcales</taxon>
        <taxon>Deinococcaceae</taxon>
        <taxon>Deinococcus</taxon>
    </lineage>
</organism>
<keyword evidence="5" id="KW-1185">Reference proteome</keyword>
<keyword evidence="1" id="KW-0812">Transmembrane</keyword>
<evidence type="ECO:0000313" key="5">
    <source>
        <dbReference type="Proteomes" id="UP000619376"/>
    </source>
</evidence>
<reference evidence="2" key="1">
    <citation type="journal article" date="2014" name="Int. J. Syst. Evol. Microbiol.">
        <title>Complete genome of a new Firmicutes species belonging to the dominant human colonic microbiota ('Ruminococcus bicirculans') reveals two chromosomes and a selective capacity to utilize plant glucans.</title>
        <authorList>
            <consortium name="NISC Comparative Sequencing Program"/>
            <person name="Wegmann U."/>
            <person name="Louis P."/>
            <person name="Goesmann A."/>
            <person name="Henrissat B."/>
            <person name="Duncan S.H."/>
            <person name="Flint H.J."/>
        </authorList>
    </citation>
    <scope>NUCLEOTIDE SEQUENCE</scope>
    <source>
        <strain evidence="2">CGMCC 1.18437</strain>
    </source>
</reference>
<protein>
    <submittedName>
        <fullName evidence="3">Putative membrane protein</fullName>
    </submittedName>
</protein>
<gene>
    <name evidence="2" type="ORF">GCM10017781_34610</name>
    <name evidence="3" type="ORF">HNQ07_003373</name>
</gene>
<reference evidence="3 4" key="3">
    <citation type="submission" date="2020-08" db="EMBL/GenBank/DDBJ databases">
        <title>Genomic Encyclopedia of Type Strains, Phase IV (KMG-IV): sequencing the most valuable type-strain genomes for metagenomic binning, comparative biology and taxonomic classification.</title>
        <authorList>
            <person name="Goeker M."/>
        </authorList>
    </citation>
    <scope>NUCLEOTIDE SEQUENCE [LARGE SCALE GENOMIC DNA]</scope>
    <source>
        <strain evidence="3 4">DSM 27521</strain>
    </source>
</reference>
<feature type="transmembrane region" description="Helical" evidence="1">
    <location>
        <begin position="50"/>
        <end position="70"/>
    </location>
</feature>
<dbReference type="Pfam" id="PF08592">
    <property type="entry name" value="Anthrone_oxy"/>
    <property type="match status" value="1"/>
</dbReference>
<reference evidence="5" key="2">
    <citation type="journal article" date="2019" name="Int. J. Syst. Evol. Microbiol.">
        <title>The Global Catalogue of Microorganisms (GCM) 10K type strain sequencing project: providing services to taxonomists for standard genome sequencing and annotation.</title>
        <authorList>
            <consortium name="The Broad Institute Genomics Platform"/>
            <consortium name="The Broad Institute Genome Sequencing Center for Infectious Disease"/>
            <person name="Wu L."/>
            <person name="Ma J."/>
        </authorList>
    </citation>
    <scope>NUCLEOTIDE SEQUENCE [LARGE SCALE GENOMIC DNA]</scope>
    <source>
        <strain evidence="5">CGMCC 1.18437</strain>
    </source>
</reference>
<feature type="transmembrane region" description="Helical" evidence="1">
    <location>
        <begin position="77"/>
        <end position="104"/>
    </location>
</feature>
<dbReference type="RefSeq" id="WP_184113826.1">
    <property type="nucleotide sequence ID" value="NZ_BNAJ01000010.1"/>
</dbReference>
<dbReference type="EMBL" id="JACHFK010000009">
    <property type="protein sequence ID" value="MBB5377873.1"/>
    <property type="molecule type" value="Genomic_DNA"/>
</dbReference>
<dbReference type="Proteomes" id="UP000539473">
    <property type="component" value="Unassembled WGS sequence"/>
</dbReference>
<dbReference type="EMBL" id="BNAJ01000010">
    <property type="protein sequence ID" value="GHF55348.1"/>
    <property type="molecule type" value="Genomic_DNA"/>
</dbReference>
<sequence>MRLILGLATFLAGLNAGLLMTGVLESIHMKTVGLGGYLQFHQPRDQLYRRVMPPLLLTLMALCIVCGLFGMSGSARLLSWVAFALVALDIMLTVRVMVPLNGWLQKFDALNPPPEAQQVRERWYALHPLRTVLGLGAFVALLVSGAP</sequence>
<reference evidence="2" key="4">
    <citation type="submission" date="2024-05" db="EMBL/GenBank/DDBJ databases">
        <authorList>
            <person name="Sun Q."/>
            <person name="Zhou Y."/>
        </authorList>
    </citation>
    <scope>NUCLEOTIDE SEQUENCE</scope>
    <source>
        <strain evidence="2">CGMCC 1.18437</strain>
    </source>
</reference>